<gene>
    <name evidence="2" type="ORF">PLOB_00003215</name>
</gene>
<evidence type="ECO:0000256" key="1">
    <source>
        <dbReference type="SAM" id="MobiDB-lite"/>
    </source>
</evidence>
<keyword evidence="3" id="KW-1185">Reference proteome</keyword>
<evidence type="ECO:0000313" key="3">
    <source>
        <dbReference type="Proteomes" id="UP001159405"/>
    </source>
</evidence>
<protein>
    <submittedName>
        <fullName evidence="2">Uncharacterized protein</fullName>
    </submittedName>
</protein>
<dbReference type="Proteomes" id="UP001159405">
    <property type="component" value="Unassembled WGS sequence"/>
</dbReference>
<sequence>QILAETRLNVHDSPFPADAQDTVGTFPAPPDPTVIEESPGSKQKARKKRKVQEMTEGMLKVI</sequence>
<name>A0ABN8Q6X7_9CNID</name>
<organism evidence="2 3">
    <name type="scientific">Porites lobata</name>
    <dbReference type="NCBI Taxonomy" id="104759"/>
    <lineage>
        <taxon>Eukaryota</taxon>
        <taxon>Metazoa</taxon>
        <taxon>Cnidaria</taxon>
        <taxon>Anthozoa</taxon>
        <taxon>Hexacorallia</taxon>
        <taxon>Scleractinia</taxon>
        <taxon>Fungiina</taxon>
        <taxon>Poritidae</taxon>
        <taxon>Porites</taxon>
    </lineage>
</organism>
<dbReference type="EMBL" id="CALNXK010000111">
    <property type="protein sequence ID" value="CAH3158530.1"/>
    <property type="molecule type" value="Genomic_DNA"/>
</dbReference>
<proteinExistence type="predicted"/>
<feature type="region of interest" description="Disordered" evidence="1">
    <location>
        <begin position="12"/>
        <end position="62"/>
    </location>
</feature>
<evidence type="ECO:0000313" key="2">
    <source>
        <dbReference type="EMBL" id="CAH3158530.1"/>
    </source>
</evidence>
<comment type="caution">
    <text evidence="2">The sequence shown here is derived from an EMBL/GenBank/DDBJ whole genome shotgun (WGS) entry which is preliminary data.</text>
</comment>
<accession>A0ABN8Q6X7</accession>
<feature type="non-terminal residue" evidence="2">
    <location>
        <position position="1"/>
    </location>
</feature>
<reference evidence="2 3" key="1">
    <citation type="submission" date="2022-05" db="EMBL/GenBank/DDBJ databases">
        <authorList>
            <consortium name="Genoscope - CEA"/>
            <person name="William W."/>
        </authorList>
    </citation>
    <scope>NUCLEOTIDE SEQUENCE [LARGE SCALE GENOMIC DNA]</scope>
</reference>